<protein>
    <submittedName>
        <fullName evidence="2">Uncharacterized protein</fullName>
    </submittedName>
</protein>
<feature type="transmembrane region" description="Helical" evidence="1">
    <location>
        <begin position="45"/>
        <end position="66"/>
    </location>
</feature>
<sequence length="100" mass="11455">MRWRKTSNLIIAIILSIAYTIVSFLNIIGPLHMDATGTMNEPGPLSVYTIIYWLVSLAVTWGIYFYWRKKPELLFFTLLILGIVIIVAEIFLWGWMGSAS</sequence>
<name>A0A370GMN2_9COXI</name>
<keyword evidence="3" id="KW-1185">Reference proteome</keyword>
<evidence type="ECO:0000313" key="3">
    <source>
        <dbReference type="Proteomes" id="UP000254720"/>
    </source>
</evidence>
<accession>A0A370GMN2</accession>
<reference evidence="2 3" key="1">
    <citation type="submission" date="2018-07" db="EMBL/GenBank/DDBJ databases">
        <title>Genomic Encyclopedia of Type Strains, Phase IV (KMG-IV): sequencing the most valuable type-strain genomes for metagenomic binning, comparative biology and taxonomic classification.</title>
        <authorList>
            <person name="Goeker M."/>
        </authorList>
    </citation>
    <scope>NUCLEOTIDE SEQUENCE [LARGE SCALE GENOMIC DNA]</scope>
    <source>
        <strain evidence="2 3">DSM 16500</strain>
    </source>
</reference>
<gene>
    <name evidence="2" type="ORF">C8D86_10918</name>
</gene>
<evidence type="ECO:0000256" key="1">
    <source>
        <dbReference type="SAM" id="Phobius"/>
    </source>
</evidence>
<dbReference type="RefSeq" id="WP_114834211.1">
    <property type="nucleotide sequence ID" value="NZ_LR699114.1"/>
</dbReference>
<proteinExistence type="predicted"/>
<dbReference type="EMBL" id="QQAX01000009">
    <property type="protein sequence ID" value="RDI44536.1"/>
    <property type="molecule type" value="Genomic_DNA"/>
</dbReference>
<keyword evidence="1" id="KW-0812">Transmembrane</keyword>
<dbReference type="Proteomes" id="UP000254720">
    <property type="component" value="Unassembled WGS sequence"/>
</dbReference>
<keyword evidence="1" id="KW-1133">Transmembrane helix</keyword>
<evidence type="ECO:0000313" key="2">
    <source>
        <dbReference type="EMBL" id="RDI44536.1"/>
    </source>
</evidence>
<dbReference type="AlphaFoldDB" id="A0A370GMN2"/>
<feature type="transmembrane region" description="Helical" evidence="1">
    <location>
        <begin position="9"/>
        <end position="33"/>
    </location>
</feature>
<comment type="caution">
    <text evidence="2">The sequence shown here is derived from an EMBL/GenBank/DDBJ whole genome shotgun (WGS) entry which is preliminary data.</text>
</comment>
<keyword evidence="1" id="KW-0472">Membrane</keyword>
<organism evidence="2 3">
    <name type="scientific">Aquicella lusitana</name>
    <dbReference type="NCBI Taxonomy" id="254246"/>
    <lineage>
        <taxon>Bacteria</taxon>
        <taxon>Pseudomonadati</taxon>
        <taxon>Pseudomonadota</taxon>
        <taxon>Gammaproteobacteria</taxon>
        <taxon>Legionellales</taxon>
        <taxon>Coxiellaceae</taxon>
        <taxon>Aquicella</taxon>
    </lineage>
</organism>
<feature type="transmembrane region" description="Helical" evidence="1">
    <location>
        <begin position="73"/>
        <end position="96"/>
    </location>
</feature>